<feature type="domain" description="Nitroreductase" evidence="9">
    <location>
        <begin position="275"/>
        <end position="449"/>
    </location>
</feature>
<dbReference type="GO" id="GO:0052618">
    <property type="term" value="F:coenzyme F420-0:L-glutamate ligase activity"/>
    <property type="evidence" value="ECO:0007669"/>
    <property type="project" value="TreeGrafter"/>
</dbReference>
<evidence type="ECO:0000259" key="9">
    <source>
        <dbReference type="Pfam" id="PF00881"/>
    </source>
</evidence>
<keyword evidence="2" id="KW-0479">Metal-binding</keyword>
<dbReference type="InterPro" id="IPR002847">
    <property type="entry name" value="F420-0_gamma-glut_ligase-dom"/>
</dbReference>
<dbReference type="PANTHER" id="PTHR47917">
    <property type="match status" value="1"/>
</dbReference>
<dbReference type="GO" id="GO:0046872">
    <property type="term" value="F:metal ion binding"/>
    <property type="evidence" value="ECO:0007669"/>
    <property type="project" value="UniProtKB-KW"/>
</dbReference>
<keyword evidence="1" id="KW-0436">Ligase</keyword>
<dbReference type="Gene3D" id="3.90.1660.10">
    <property type="entry name" value="CofE-like domain"/>
    <property type="match status" value="1"/>
</dbReference>
<evidence type="ECO:0000256" key="5">
    <source>
        <dbReference type="ARBA" id="ARBA00022958"/>
    </source>
</evidence>
<gene>
    <name evidence="11" type="ORF">LCGC14_0629620</name>
</gene>
<dbReference type="NCBIfam" id="TIGR01916">
    <property type="entry name" value="F420_cofE"/>
    <property type="match status" value="1"/>
</dbReference>
<keyword evidence="3" id="KW-0547">Nucleotide-binding</keyword>
<evidence type="ECO:0000313" key="11">
    <source>
        <dbReference type="EMBL" id="KKN50744.1"/>
    </source>
</evidence>
<dbReference type="Pfam" id="PF00881">
    <property type="entry name" value="Nitroreductase"/>
    <property type="match status" value="1"/>
</dbReference>
<proteinExistence type="predicted"/>
<feature type="domain" description="Coenzyme F420:L-glutamate ligase-like" evidence="10">
    <location>
        <begin position="15"/>
        <end position="240"/>
    </location>
</feature>
<evidence type="ECO:0000256" key="3">
    <source>
        <dbReference type="ARBA" id="ARBA00022741"/>
    </source>
</evidence>
<accession>A0A0F9R7I4</accession>
<keyword evidence="6" id="KW-0342">GTP-binding</keyword>
<dbReference type="NCBIfam" id="NF009809">
    <property type="entry name" value="PRK13293.1"/>
    <property type="match status" value="1"/>
</dbReference>
<evidence type="ECO:0000256" key="6">
    <source>
        <dbReference type="ARBA" id="ARBA00023134"/>
    </source>
</evidence>
<reference evidence="11" key="1">
    <citation type="journal article" date="2015" name="Nature">
        <title>Complex archaea that bridge the gap between prokaryotes and eukaryotes.</title>
        <authorList>
            <person name="Spang A."/>
            <person name="Saw J.H."/>
            <person name="Jorgensen S.L."/>
            <person name="Zaremba-Niedzwiedzka K."/>
            <person name="Martijn J."/>
            <person name="Lind A.E."/>
            <person name="van Eijk R."/>
            <person name="Schleper C."/>
            <person name="Guy L."/>
            <person name="Ettema T.J."/>
        </authorList>
    </citation>
    <scope>NUCLEOTIDE SEQUENCE</scope>
</reference>
<dbReference type="Gene3D" id="3.30.1330.100">
    <property type="entry name" value="CofE-like"/>
    <property type="match status" value="1"/>
</dbReference>
<dbReference type="GO" id="GO:0016491">
    <property type="term" value="F:oxidoreductase activity"/>
    <property type="evidence" value="ECO:0007669"/>
    <property type="project" value="InterPro"/>
</dbReference>
<dbReference type="InterPro" id="IPR029479">
    <property type="entry name" value="Nitroreductase"/>
</dbReference>
<sequence>MFNENQIKLIGLANIPIIKKGDNISKIIIEGLFVNKVSLDDGDLIVIAQSIISKSNGRIRNLNEITPSDKALKLYDKIAPKSKKHGLPVKPPELIQAIIEESKKIIKAEHILITETNYGFICANAGIDRSNVEGIDNFTLLPKNPDMDAEKIRSSLKNSINKNIGVIITDSFGRPFRVGSVGVAIGVSGIEAILDKRGEKDLFGHELQTTIIGQVDNIASAAQLIMGEADEGIPVVVIKGYKFELTKSATIQTILREKEYDLFRENYYDSFVKILKGRRSYKLSFENKEVDLKVIKECLELAQWAPSAHNGQFWRYIIIKNDSSRKKLINKMNEKLGVDLRKEGRSEDYINGKINKTRTNFLQAPILILLCLDETNLDKYPDYSNLIRNELILGIQSVSSSATYLLLAFEMKHLAACWYCAPLFAKDITKETLQLPQSYIPMAFFTVGYPINSVKPPPRKNLKDFVY</sequence>
<dbReference type="AlphaFoldDB" id="A0A0F9R7I4"/>
<evidence type="ECO:0000259" key="10">
    <source>
        <dbReference type="Pfam" id="PF01996"/>
    </source>
</evidence>
<dbReference type="Pfam" id="PF01996">
    <property type="entry name" value="F420_ligase"/>
    <property type="match status" value="1"/>
</dbReference>
<evidence type="ECO:0000256" key="4">
    <source>
        <dbReference type="ARBA" id="ARBA00022842"/>
    </source>
</evidence>
<evidence type="ECO:0000256" key="2">
    <source>
        <dbReference type="ARBA" id="ARBA00022723"/>
    </source>
</evidence>
<keyword evidence="4" id="KW-0460">Magnesium</keyword>
<evidence type="ECO:0000256" key="7">
    <source>
        <dbReference type="ARBA" id="ARBA00023211"/>
    </source>
</evidence>
<keyword evidence="7" id="KW-0464">Manganese</keyword>
<dbReference type="SUPFAM" id="SSF55469">
    <property type="entry name" value="FMN-dependent nitroreductase-like"/>
    <property type="match status" value="1"/>
</dbReference>
<name>A0A0F9R7I4_9ZZZZ</name>
<dbReference type="EMBL" id="LAZR01001097">
    <property type="protein sequence ID" value="KKN50744.1"/>
    <property type="molecule type" value="Genomic_DNA"/>
</dbReference>
<keyword evidence="5" id="KW-0630">Potassium</keyword>
<dbReference type="SUPFAM" id="SSF144010">
    <property type="entry name" value="CofE-like"/>
    <property type="match status" value="1"/>
</dbReference>
<comment type="caution">
    <text evidence="11">The sequence shown here is derived from an EMBL/GenBank/DDBJ whole genome shotgun (WGS) entry which is preliminary data.</text>
</comment>
<keyword evidence="8" id="KW-0511">Multifunctional enzyme</keyword>
<dbReference type="CDD" id="cd02062">
    <property type="entry name" value="Nitro_FMN_reductase"/>
    <property type="match status" value="1"/>
</dbReference>
<dbReference type="Gene3D" id="3.40.109.10">
    <property type="entry name" value="NADH Oxidase"/>
    <property type="match status" value="1"/>
</dbReference>
<protein>
    <recommendedName>
        <fullName evidence="12">Coenzyme F420:L-glutamate ligase-like domain-containing protein</fullName>
    </recommendedName>
</protein>
<dbReference type="InterPro" id="IPR000415">
    <property type="entry name" value="Nitroreductase-like"/>
</dbReference>
<organism evidence="11">
    <name type="scientific">marine sediment metagenome</name>
    <dbReference type="NCBI Taxonomy" id="412755"/>
    <lineage>
        <taxon>unclassified sequences</taxon>
        <taxon>metagenomes</taxon>
        <taxon>ecological metagenomes</taxon>
    </lineage>
</organism>
<dbReference type="InterPro" id="IPR008225">
    <property type="entry name" value="F420-0_g-glutamyl_ligase"/>
</dbReference>
<dbReference type="GO" id="GO:0005525">
    <property type="term" value="F:GTP binding"/>
    <property type="evidence" value="ECO:0007669"/>
    <property type="project" value="UniProtKB-KW"/>
</dbReference>
<evidence type="ECO:0000256" key="1">
    <source>
        <dbReference type="ARBA" id="ARBA00022598"/>
    </source>
</evidence>
<evidence type="ECO:0000256" key="8">
    <source>
        <dbReference type="ARBA" id="ARBA00023268"/>
    </source>
</evidence>
<evidence type="ECO:0008006" key="12">
    <source>
        <dbReference type="Google" id="ProtNLM"/>
    </source>
</evidence>
<dbReference type="PANTHER" id="PTHR47917:SF1">
    <property type="entry name" value="COENZYME F420:L-GLUTAMATE LIGASE"/>
    <property type="match status" value="1"/>
</dbReference>